<keyword evidence="4 13" id="KW-0812">Transmembrane</keyword>
<dbReference type="GeneID" id="108277573"/>
<keyword evidence="7" id="KW-0297">G-protein coupled receptor</keyword>
<evidence type="ECO:0000256" key="11">
    <source>
        <dbReference type="ARBA" id="ARBA00023180"/>
    </source>
</evidence>
<evidence type="ECO:0000256" key="9">
    <source>
        <dbReference type="ARBA" id="ARBA00023157"/>
    </source>
</evidence>
<proteinExistence type="predicted"/>
<comment type="subcellular location">
    <subcellularLocation>
        <location evidence="1">Cell membrane</location>
        <topology evidence="1">Multi-pass membrane protein</topology>
    </subcellularLocation>
</comment>
<dbReference type="Proteomes" id="UP000221080">
    <property type="component" value="Chromosome 17"/>
</dbReference>
<dbReference type="GO" id="GO:0005549">
    <property type="term" value="F:odorant binding"/>
    <property type="evidence" value="ECO:0007669"/>
    <property type="project" value="TreeGrafter"/>
</dbReference>
<dbReference type="PRINTS" id="PR00245">
    <property type="entry name" value="OLFACTORYR"/>
</dbReference>
<dbReference type="GO" id="GO:0004984">
    <property type="term" value="F:olfactory receptor activity"/>
    <property type="evidence" value="ECO:0007669"/>
    <property type="project" value="InterPro"/>
</dbReference>
<reference evidence="16" key="2">
    <citation type="submission" date="2025-08" db="UniProtKB">
        <authorList>
            <consortium name="RefSeq"/>
        </authorList>
    </citation>
    <scope>IDENTIFICATION</scope>
    <source>
        <tissue evidence="16">Blood</tissue>
    </source>
</reference>
<organism evidence="15 16">
    <name type="scientific">Ictalurus punctatus</name>
    <name type="common">Channel catfish</name>
    <name type="synonym">Silurus punctatus</name>
    <dbReference type="NCBI Taxonomy" id="7998"/>
    <lineage>
        <taxon>Eukaryota</taxon>
        <taxon>Metazoa</taxon>
        <taxon>Chordata</taxon>
        <taxon>Craniata</taxon>
        <taxon>Vertebrata</taxon>
        <taxon>Euteleostomi</taxon>
        <taxon>Actinopterygii</taxon>
        <taxon>Neopterygii</taxon>
        <taxon>Teleostei</taxon>
        <taxon>Ostariophysi</taxon>
        <taxon>Siluriformes</taxon>
        <taxon>Ictaluridae</taxon>
        <taxon>Ictalurus</taxon>
    </lineage>
</organism>
<evidence type="ECO:0000256" key="12">
    <source>
        <dbReference type="ARBA" id="ARBA00023224"/>
    </source>
</evidence>
<protein>
    <submittedName>
        <fullName evidence="16">Olfactory receptor 52J3-like</fullName>
    </submittedName>
</protein>
<dbReference type="STRING" id="7998.ENSIPUP00000027306"/>
<dbReference type="PANTHER" id="PTHR26451:SF881">
    <property type="entry name" value="ODORANT RECEPTOR-RELATED"/>
    <property type="match status" value="1"/>
</dbReference>
<evidence type="ECO:0000256" key="2">
    <source>
        <dbReference type="ARBA" id="ARBA00022475"/>
    </source>
</evidence>
<keyword evidence="3" id="KW-0716">Sensory transduction</keyword>
<keyword evidence="8 13" id="KW-0472">Membrane</keyword>
<evidence type="ECO:0000259" key="14">
    <source>
        <dbReference type="PROSITE" id="PS50262"/>
    </source>
</evidence>
<dbReference type="GO" id="GO:0004930">
    <property type="term" value="F:G protein-coupled receptor activity"/>
    <property type="evidence" value="ECO:0007669"/>
    <property type="project" value="UniProtKB-KW"/>
</dbReference>
<evidence type="ECO:0000256" key="5">
    <source>
        <dbReference type="ARBA" id="ARBA00022725"/>
    </source>
</evidence>
<feature type="transmembrane region" description="Helical" evidence="13">
    <location>
        <begin position="199"/>
        <end position="223"/>
    </location>
</feature>
<keyword evidence="12" id="KW-0807">Transducer</keyword>
<dbReference type="PROSITE" id="PS50262">
    <property type="entry name" value="G_PROTEIN_RECEP_F1_2"/>
    <property type="match status" value="1"/>
</dbReference>
<evidence type="ECO:0000256" key="10">
    <source>
        <dbReference type="ARBA" id="ARBA00023170"/>
    </source>
</evidence>
<evidence type="ECO:0000256" key="8">
    <source>
        <dbReference type="ARBA" id="ARBA00023136"/>
    </source>
</evidence>
<keyword evidence="5" id="KW-0552">Olfaction</keyword>
<keyword evidence="6 13" id="KW-1133">Transmembrane helix</keyword>
<keyword evidence="2" id="KW-1003">Cell membrane</keyword>
<feature type="domain" description="G-protein coupled receptors family 1 profile" evidence="14">
    <location>
        <begin position="43"/>
        <end position="293"/>
    </location>
</feature>
<feature type="transmembrane region" description="Helical" evidence="13">
    <location>
        <begin position="276"/>
        <end position="295"/>
    </location>
</feature>
<keyword evidence="11" id="KW-0325">Glycoprotein</keyword>
<accession>A0A2D0STP5</accession>
<sequence>MALQFSNNTFTFNLQIARFDVSPEAVYPVFITGSLCYLFAVFCNVSILALIVTQQSLHKPMFYIMFSLPLADLIGITCALPRLLVDIVSQTNMVYYPTCVLQGFLLHLYGGSVLFNLAAMSFDRYIAICKPLRYNSIMGPYTVGGVIALAWGLDIAMVVVLFALQARFPKCRTFIVNVYCDNVSLLQLSCDGDFTVNNIYGLSITGIMQVISMAVQIFSYVHILKVCLPQTQTDARIKAVNTCLAQVISFILFELVSSIAILSYRFQNVDPNTQKICGMLIFTVLPVLNPIIYGIKSKDIRKAFFTLIYKKHKVGFT</sequence>
<dbReference type="Gene3D" id="1.20.1070.10">
    <property type="entry name" value="Rhodopsin 7-helix transmembrane proteins"/>
    <property type="match status" value="1"/>
</dbReference>
<dbReference type="RefSeq" id="XP_017345881.1">
    <property type="nucleotide sequence ID" value="XM_017490392.3"/>
</dbReference>
<dbReference type="OrthoDB" id="10254436at2759"/>
<evidence type="ECO:0000256" key="3">
    <source>
        <dbReference type="ARBA" id="ARBA00022606"/>
    </source>
</evidence>
<evidence type="ECO:0000256" key="4">
    <source>
        <dbReference type="ARBA" id="ARBA00022692"/>
    </source>
</evidence>
<dbReference type="PANTHER" id="PTHR26451">
    <property type="entry name" value="G_PROTEIN_RECEP_F1_2 DOMAIN-CONTAINING PROTEIN"/>
    <property type="match status" value="1"/>
</dbReference>
<dbReference type="AlphaFoldDB" id="A0A2D0STP5"/>
<feature type="transmembrane region" description="Helical" evidence="13">
    <location>
        <begin position="104"/>
        <end position="122"/>
    </location>
</feature>
<dbReference type="GO" id="GO:0005886">
    <property type="term" value="C:plasma membrane"/>
    <property type="evidence" value="ECO:0007669"/>
    <property type="project" value="UniProtKB-SubCell"/>
</dbReference>
<evidence type="ECO:0000256" key="1">
    <source>
        <dbReference type="ARBA" id="ARBA00004651"/>
    </source>
</evidence>
<keyword evidence="10" id="KW-0675">Receptor</keyword>
<dbReference type="InterPro" id="IPR017452">
    <property type="entry name" value="GPCR_Rhodpsn_7TM"/>
</dbReference>
<reference evidence="15" key="1">
    <citation type="journal article" date="2016" name="Nat. Commun.">
        <title>The channel catfish genome sequence provides insights into the evolution of scale formation in teleosts.</title>
        <authorList>
            <person name="Liu Z."/>
            <person name="Liu S."/>
            <person name="Yao J."/>
            <person name="Bao L."/>
            <person name="Zhang J."/>
            <person name="Li Y."/>
            <person name="Jiang C."/>
            <person name="Sun L."/>
            <person name="Wang R."/>
            <person name="Zhang Y."/>
            <person name="Zhou T."/>
            <person name="Zeng Q."/>
            <person name="Fu Q."/>
            <person name="Gao S."/>
            <person name="Li N."/>
            <person name="Koren S."/>
            <person name="Jiang Y."/>
            <person name="Zimin A."/>
            <person name="Xu P."/>
            <person name="Phillippy A.M."/>
            <person name="Geng X."/>
            <person name="Song L."/>
            <person name="Sun F."/>
            <person name="Li C."/>
            <person name="Wang X."/>
            <person name="Chen A."/>
            <person name="Jin Y."/>
            <person name="Yuan Z."/>
            <person name="Yang Y."/>
            <person name="Tan S."/>
            <person name="Peatman E."/>
            <person name="Lu J."/>
            <person name="Qin Z."/>
            <person name="Dunham R."/>
            <person name="Li Z."/>
            <person name="Sonstegard T."/>
            <person name="Feng J."/>
            <person name="Danzmann R.G."/>
            <person name="Schroeder S."/>
            <person name="Scheffler B."/>
            <person name="Duke M.V."/>
            <person name="Ballard L."/>
            <person name="Kucuktas H."/>
            <person name="Kaltenboeck L."/>
            <person name="Liu H."/>
            <person name="Armbruster J."/>
            <person name="Xie Y."/>
            <person name="Kirby M.L."/>
            <person name="Tian Y."/>
            <person name="Flanagan M.E."/>
            <person name="Mu W."/>
            <person name="Waldbieser G.C."/>
        </authorList>
    </citation>
    <scope>NUCLEOTIDE SEQUENCE [LARGE SCALE GENOMIC DNA]</scope>
    <source>
        <strain evidence="15">SDA103</strain>
    </source>
</reference>
<dbReference type="PRINTS" id="PR00237">
    <property type="entry name" value="GPCRRHODOPSN"/>
</dbReference>
<evidence type="ECO:0000313" key="16">
    <source>
        <dbReference type="RefSeq" id="XP_017345881.1"/>
    </source>
</evidence>
<dbReference type="SUPFAM" id="SSF81321">
    <property type="entry name" value="Family A G protein-coupled receptor-like"/>
    <property type="match status" value="1"/>
</dbReference>
<name>A0A2D0STP5_ICTPU</name>
<dbReference type="InterPro" id="IPR000725">
    <property type="entry name" value="Olfact_rcpt"/>
</dbReference>
<evidence type="ECO:0000256" key="6">
    <source>
        <dbReference type="ARBA" id="ARBA00022989"/>
    </source>
</evidence>
<dbReference type="SMART" id="SM01381">
    <property type="entry name" value="7TM_GPCR_Srsx"/>
    <property type="match status" value="1"/>
</dbReference>
<feature type="transmembrane region" description="Helical" evidence="13">
    <location>
        <begin position="243"/>
        <end position="264"/>
    </location>
</feature>
<feature type="transmembrane region" description="Helical" evidence="13">
    <location>
        <begin position="143"/>
        <end position="164"/>
    </location>
</feature>
<feature type="transmembrane region" description="Helical" evidence="13">
    <location>
        <begin position="25"/>
        <end position="50"/>
    </location>
</feature>
<dbReference type="InterPro" id="IPR052921">
    <property type="entry name" value="GPCR1_Superfamily_Member"/>
</dbReference>
<dbReference type="Pfam" id="PF13853">
    <property type="entry name" value="7tm_4"/>
    <property type="match status" value="1"/>
</dbReference>
<gene>
    <name evidence="16" type="primary">LOC108277573</name>
</gene>
<evidence type="ECO:0000256" key="13">
    <source>
        <dbReference type="SAM" id="Phobius"/>
    </source>
</evidence>
<evidence type="ECO:0000256" key="7">
    <source>
        <dbReference type="ARBA" id="ARBA00023040"/>
    </source>
</evidence>
<keyword evidence="15" id="KW-1185">Reference proteome</keyword>
<feature type="transmembrane region" description="Helical" evidence="13">
    <location>
        <begin position="62"/>
        <end position="84"/>
    </location>
</feature>
<evidence type="ECO:0000313" key="15">
    <source>
        <dbReference type="Proteomes" id="UP000221080"/>
    </source>
</evidence>
<keyword evidence="9" id="KW-1015">Disulfide bond</keyword>
<dbReference type="KEGG" id="ipu:108277573"/>
<dbReference type="InterPro" id="IPR000276">
    <property type="entry name" value="GPCR_Rhodpsn"/>
</dbReference>
<dbReference type="FunFam" id="1.20.1070.10:FF:000024">
    <property type="entry name" value="Olfactory receptor"/>
    <property type="match status" value="1"/>
</dbReference>